<dbReference type="Proteomes" id="UP000033664">
    <property type="component" value="Unassembled WGS sequence"/>
</dbReference>
<proteinExistence type="predicted"/>
<dbReference type="RefSeq" id="WP_045979442.1">
    <property type="nucleotide sequence ID" value="NZ_JXXY01000007.1"/>
</dbReference>
<feature type="transmembrane region" description="Helical" evidence="1">
    <location>
        <begin position="42"/>
        <end position="61"/>
    </location>
</feature>
<comment type="caution">
    <text evidence="2">The sequence shown here is derived from an EMBL/GenBank/DDBJ whole genome shotgun (WGS) entry which is preliminary data.</text>
</comment>
<reference evidence="2 3" key="1">
    <citation type="journal article" date="2015" name="BMC Genomics">
        <title>Genome mining reveals unlocked bioactive potential of marine Gram-negative bacteria.</title>
        <authorList>
            <person name="Machado H."/>
            <person name="Sonnenschein E.C."/>
            <person name="Melchiorsen J."/>
            <person name="Gram L."/>
        </authorList>
    </citation>
    <scope>NUCLEOTIDE SEQUENCE [LARGE SCALE GENOMIC DNA]</scope>
    <source>
        <strain evidence="2 3">S3137</strain>
    </source>
</reference>
<accession>A0A0F4PQG1</accession>
<evidence type="ECO:0000256" key="1">
    <source>
        <dbReference type="SAM" id="Phobius"/>
    </source>
</evidence>
<evidence type="ECO:0000313" key="3">
    <source>
        <dbReference type="Proteomes" id="UP000033664"/>
    </source>
</evidence>
<organism evidence="2 3">
    <name type="scientific">Pseudoalteromonas ruthenica</name>
    <dbReference type="NCBI Taxonomy" id="151081"/>
    <lineage>
        <taxon>Bacteria</taxon>
        <taxon>Pseudomonadati</taxon>
        <taxon>Pseudomonadota</taxon>
        <taxon>Gammaproteobacteria</taxon>
        <taxon>Alteromonadales</taxon>
        <taxon>Pseudoalteromonadaceae</taxon>
        <taxon>Pseudoalteromonas</taxon>
    </lineage>
</organism>
<protein>
    <submittedName>
        <fullName evidence="2">Uncharacterized protein</fullName>
    </submittedName>
</protein>
<feature type="transmembrane region" description="Helical" evidence="1">
    <location>
        <begin position="12"/>
        <end position="36"/>
    </location>
</feature>
<evidence type="ECO:0000313" key="2">
    <source>
        <dbReference type="EMBL" id="KJY99327.1"/>
    </source>
</evidence>
<keyword evidence="1" id="KW-0812">Transmembrane</keyword>
<name>A0A0F4PQG1_9GAMM</name>
<dbReference type="EMBL" id="JXXZ01000008">
    <property type="protein sequence ID" value="KJY99327.1"/>
    <property type="molecule type" value="Genomic_DNA"/>
</dbReference>
<keyword evidence="1" id="KW-1133">Transmembrane helix</keyword>
<keyword evidence="3" id="KW-1185">Reference proteome</keyword>
<gene>
    <name evidence="2" type="ORF">TW72_10690</name>
</gene>
<dbReference type="GeneID" id="58228959"/>
<dbReference type="PATRIC" id="fig|151081.8.peg.1979"/>
<sequence length="79" mass="8625">MSQREKVTTWLMLVISFAVFIAATYIIGSLIGSLFITATVELSILQIGIICGGITAISVFIRCVKKLKNHAELARTSRP</sequence>
<dbReference type="AlphaFoldDB" id="A0A0F4PQG1"/>
<keyword evidence="1" id="KW-0472">Membrane</keyword>
<dbReference type="OrthoDB" id="6402711at2"/>